<dbReference type="Pfam" id="PF01427">
    <property type="entry name" value="Peptidase_M15"/>
    <property type="match status" value="1"/>
</dbReference>
<dbReference type="HAMAP" id="MF_01924">
    <property type="entry name" value="A_A_dipeptidase"/>
    <property type="match status" value="1"/>
</dbReference>
<dbReference type="NCBIfam" id="NF007557">
    <property type="entry name" value="PRK10178.1"/>
    <property type="match status" value="1"/>
</dbReference>
<dbReference type="CDD" id="cd14840">
    <property type="entry name" value="D-Ala-D-Ala_dipeptidase_Aad"/>
    <property type="match status" value="1"/>
</dbReference>
<feature type="active site" description="Proton donor/acceptor" evidence="9">
    <location>
        <position position="159"/>
    </location>
</feature>
<sequence length="185" mass="21011">MPLVPITEATHGVDIDLVYASDRNFTGRTIYRHPRCYLHRDTEACLLRAVDFAARLGFRLRLLDAFRPAEAQWMLWNHLPDPTYIADPRRGSPHSMGAAVDLTLIDTTSGEEMDFGTGFDDMRCLSWHGAAGLSAAVERNRALLLGLMTNAGFDFYRNEWWHYQLFSPRGRYPVLTDSVLAEGMM</sequence>
<keyword evidence="6 9" id="KW-0224">Dipeptidase</keyword>
<evidence type="ECO:0000256" key="3">
    <source>
        <dbReference type="ARBA" id="ARBA00022723"/>
    </source>
</evidence>
<evidence type="ECO:0000256" key="1">
    <source>
        <dbReference type="ARBA" id="ARBA00001362"/>
    </source>
</evidence>
<accession>A0A7H1MZM1</accession>
<dbReference type="RefSeq" id="WP_190262417.1">
    <property type="nucleotide sequence ID" value="NZ_CP053923.1"/>
</dbReference>
<dbReference type="Gene3D" id="3.30.1380.10">
    <property type="match status" value="1"/>
</dbReference>
<feature type="binding site" evidence="9">
    <location>
        <position position="94"/>
    </location>
    <ligand>
        <name>Zn(2+)</name>
        <dbReference type="ChEBI" id="CHEBI:29105"/>
        <note>catalytic</note>
    </ligand>
</feature>
<dbReference type="SUPFAM" id="SSF55166">
    <property type="entry name" value="Hedgehog/DD-peptidase"/>
    <property type="match status" value="1"/>
</dbReference>
<keyword evidence="2 9" id="KW-0645">Protease</keyword>
<keyword evidence="12" id="KW-1185">Reference proteome</keyword>
<keyword evidence="8 10" id="KW-0961">Cell wall biogenesis/degradation</keyword>
<dbReference type="EC" id="3.4.13.22" evidence="9 10"/>
<dbReference type="KEGG" id="dvn:HQ394_05495"/>
<evidence type="ECO:0000256" key="7">
    <source>
        <dbReference type="ARBA" id="ARBA00023049"/>
    </source>
</evidence>
<comment type="catalytic activity">
    <reaction evidence="1 9 10">
        <text>D-alanyl-D-alanine + H2O = 2 D-alanine</text>
        <dbReference type="Rhea" id="RHEA:20661"/>
        <dbReference type="ChEBI" id="CHEBI:15377"/>
        <dbReference type="ChEBI" id="CHEBI:57416"/>
        <dbReference type="ChEBI" id="CHEBI:57822"/>
        <dbReference type="EC" id="3.4.13.22"/>
    </reaction>
</comment>
<name>A0A7H1MZM1_9PROT</name>
<dbReference type="GO" id="GO:0071555">
    <property type="term" value="P:cell wall organization"/>
    <property type="evidence" value="ECO:0007669"/>
    <property type="project" value="UniProtKB-KW"/>
</dbReference>
<evidence type="ECO:0000256" key="4">
    <source>
        <dbReference type="ARBA" id="ARBA00022801"/>
    </source>
</evidence>
<organism evidence="11 12">
    <name type="scientific">Defluviicoccus vanus</name>
    <dbReference type="NCBI Taxonomy" id="111831"/>
    <lineage>
        <taxon>Bacteria</taxon>
        <taxon>Pseudomonadati</taxon>
        <taxon>Pseudomonadota</taxon>
        <taxon>Alphaproteobacteria</taxon>
        <taxon>Rhodospirillales</taxon>
        <taxon>Rhodospirillaceae</taxon>
        <taxon>Defluviicoccus</taxon>
    </lineage>
</organism>
<reference evidence="11 12" key="1">
    <citation type="submission" date="2020-05" db="EMBL/GenBank/DDBJ databases">
        <title>Complete closed genome sequence of Defluviicoccus vanus.</title>
        <authorList>
            <person name="Bessarab I."/>
            <person name="Arumugam K."/>
            <person name="Maszenan A.M."/>
            <person name="Seviour R.J."/>
            <person name="Williams R.B."/>
        </authorList>
    </citation>
    <scope>NUCLEOTIDE SEQUENCE [LARGE SCALE GENOMIC DNA]</scope>
    <source>
        <strain evidence="11 12">Ben 114</strain>
    </source>
</reference>
<feature type="site" description="Transition state stabilizer" evidence="9">
    <location>
        <position position="67"/>
    </location>
</feature>
<evidence type="ECO:0000256" key="9">
    <source>
        <dbReference type="HAMAP-Rule" id="MF_01924"/>
    </source>
</evidence>
<evidence type="ECO:0000256" key="2">
    <source>
        <dbReference type="ARBA" id="ARBA00022670"/>
    </source>
</evidence>
<dbReference type="GO" id="GO:0008237">
    <property type="term" value="F:metallopeptidase activity"/>
    <property type="evidence" value="ECO:0007669"/>
    <property type="project" value="UniProtKB-KW"/>
</dbReference>
<evidence type="ECO:0000313" key="11">
    <source>
        <dbReference type="EMBL" id="QNT68907.1"/>
    </source>
</evidence>
<gene>
    <name evidence="9 11" type="primary">ddpX</name>
    <name evidence="11" type="ORF">HQ394_05495</name>
</gene>
<dbReference type="AlphaFoldDB" id="A0A7H1MZM1"/>
<dbReference type="GO" id="GO:0006508">
    <property type="term" value="P:proteolysis"/>
    <property type="evidence" value="ECO:0007669"/>
    <property type="project" value="UniProtKB-KW"/>
</dbReference>
<evidence type="ECO:0000256" key="5">
    <source>
        <dbReference type="ARBA" id="ARBA00022833"/>
    </source>
</evidence>
<dbReference type="EMBL" id="CP053923">
    <property type="protein sequence ID" value="QNT68907.1"/>
    <property type="molecule type" value="Genomic_DNA"/>
</dbReference>
<evidence type="ECO:0000256" key="8">
    <source>
        <dbReference type="ARBA" id="ARBA00023316"/>
    </source>
</evidence>
<dbReference type="PANTHER" id="PTHR43126">
    <property type="entry name" value="D-ALANYL-D-ALANINE DIPEPTIDASE"/>
    <property type="match status" value="1"/>
</dbReference>
<keyword evidence="3 9" id="KW-0479">Metal-binding</keyword>
<comment type="similarity">
    <text evidence="9 10">Belongs to the peptidase M15D family.</text>
</comment>
<dbReference type="PIRSF" id="PIRSF026671">
    <property type="entry name" value="AA_dipeptidase"/>
    <property type="match status" value="1"/>
</dbReference>
<dbReference type="Proteomes" id="UP000516369">
    <property type="component" value="Chromosome"/>
</dbReference>
<keyword evidence="7 9" id="KW-0482">Metalloprotease</keyword>
<dbReference type="InterPro" id="IPR009045">
    <property type="entry name" value="Zn_M74/Hedgehog-like"/>
</dbReference>
<evidence type="ECO:0000256" key="6">
    <source>
        <dbReference type="ARBA" id="ARBA00022997"/>
    </source>
</evidence>
<comment type="cofactor">
    <cofactor evidence="9">
        <name>Zn(2+)</name>
        <dbReference type="ChEBI" id="CHEBI:29105"/>
    </cofactor>
    <text evidence="9">Binds 1 zinc ion per subunit.</text>
</comment>
<dbReference type="PANTHER" id="PTHR43126:SF1">
    <property type="entry name" value="D-ALANYL-D-ALANINE DIPEPTIDASE"/>
    <property type="match status" value="1"/>
</dbReference>
<evidence type="ECO:0000313" key="12">
    <source>
        <dbReference type="Proteomes" id="UP000516369"/>
    </source>
</evidence>
<proteinExistence type="inferred from homology"/>
<keyword evidence="5 9" id="KW-0862">Zinc</keyword>
<comment type="function">
    <text evidence="9 10">Catalyzes hydrolysis of the D-alanyl-D-alanine dipeptide.</text>
</comment>
<dbReference type="InterPro" id="IPR000755">
    <property type="entry name" value="A_A_dipeptidase"/>
</dbReference>
<feature type="binding site" evidence="9">
    <location>
        <position position="162"/>
    </location>
    <ligand>
        <name>Zn(2+)</name>
        <dbReference type="ChEBI" id="CHEBI:29105"/>
        <note>catalytic</note>
    </ligand>
</feature>
<keyword evidence="4 9" id="KW-0378">Hydrolase</keyword>
<protein>
    <recommendedName>
        <fullName evidence="9 10">D-alanyl-D-alanine dipeptidase</fullName>
        <shortName evidence="9 10">D-Ala-D-Ala dipeptidase</shortName>
        <ecNumber evidence="9 10">3.4.13.22</ecNumber>
    </recommendedName>
</protein>
<dbReference type="GO" id="GO:0160237">
    <property type="term" value="F:D-Ala-D-Ala dipeptidase activity"/>
    <property type="evidence" value="ECO:0007669"/>
    <property type="project" value="UniProtKB-EC"/>
</dbReference>
<dbReference type="GO" id="GO:0008270">
    <property type="term" value="F:zinc ion binding"/>
    <property type="evidence" value="ECO:0007669"/>
    <property type="project" value="UniProtKB-UniRule"/>
</dbReference>
<feature type="binding site" evidence="9">
    <location>
        <position position="101"/>
    </location>
    <ligand>
        <name>Zn(2+)</name>
        <dbReference type="ChEBI" id="CHEBI:29105"/>
        <note>catalytic</note>
    </ligand>
</feature>
<evidence type="ECO:0000256" key="10">
    <source>
        <dbReference type="PIRNR" id="PIRNR026671"/>
    </source>
</evidence>